<dbReference type="AlphaFoldDB" id="A0AAE0BER6"/>
<feature type="region of interest" description="Disordered" evidence="1">
    <location>
        <begin position="91"/>
        <end position="114"/>
    </location>
</feature>
<dbReference type="Proteomes" id="UP001190700">
    <property type="component" value="Unassembled WGS sequence"/>
</dbReference>
<sequence>MAVYAEHFQAALGNDNSERFDALYFLAGGKPEMCDEISACSFGVAENGATAAIGEYAADCQPVDTSMGGFHVGGVEKEVASFTAVKIIDAPHEDAPPAPPPPPVSDDGTDNSAGDCIYPAIDMTRFENQPFAHIIANGQHAVVPDEIRSLATRVDDQRRGQQRRSAGRWRQRERRGRHV</sequence>
<feature type="compositionally biased region" description="Basic residues" evidence="1">
    <location>
        <begin position="160"/>
        <end position="179"/>
    </location>
</feature>
<protein>
    <submittedName>
        <fullName evidence="2">Uncharacterized protein</fullName>
    </submittedName>
</protein>
<evidence type="ECO:0000313" key="2">
    <source>
        <dbReference type="EMBL" id="KAK3235258.1"/>
    </source>
</evidence>
<organism evidence="2 3">
    <name type="scientific">Cymbomonas tetramitiformis</name>
    <dbReference type="NCBI Taxonomy" id="36881"/>
    <lineage>
        <taxon>Eukaryota</taxon>
        <taxon>Viridiplantae</taxon>
        <taxon>Chlorophyta</taxon>
        <taxon>Pyramimonadophyceae</taxon>
        <taxon>Pyramimonadales</taxon>
        <taxon>Pyramimonadaceae</taxon>
        <taxon>Cymbomonas</taxon>
    </lineage>
</organism>
<evidence type="ECO:0000256" key="1">
    <source>
        <dbReference type="SAM" id="MobiDB-lite"/>
    </source>
</evidence>
<proteinExistence type="predicted"/>
<evidence type="ECO:0000313" key="3">
    <source>
        <dbReference type="Proteomes" id="UP001190700"/>
    </source>
</evidence>
<comment type="caution">
    <text evidence="2">The sequence shown here is derived from an EMBL/GenBank/DDBJ whole genome shotgun (WGS) entry which is preliminary data.</text>
</comment>
<feature type="region of interest" description="Disordered" evidence="1">
    <location>
        <begin position="153"/>
        <end position="179"/>
    </location>
</feature>
<accession>A0AAE0BER6</accession>
<gene>
    <name evidence="2" type="ORF">CYMTET_54523</name>
</gene>
<keyword evidence="3" id="KW-1185">Reference proteome</keyword>
<reference evidence="2 3" key="1">
    <citation type="journal article" date="2015" name="Genome Biol. Evol.">
        <title>Comparative Genomics of a Bacterivorous Green Alga Reveals Evolutionary Causalities and Consequences of Phago-Mixotrophic Mode of Nutrition.</title>
        <authorList>
            <person name="Burns J.A."/>
            <person name="Paasch A."/>
            <person name="Narechania A."/>
            <person name="Kim E."/>
        </authorList>
    </citation>
    <scope>NUCLEOTIDE SEQUENCE [LARGE SCALE GENOMIC DNA]</scope>
    <source>
        <strain evidence="2 3">PLY_AMNH</strain>
    </source>
</reference>
<name>A0AAE0BER6_9CHLO</name>
<dbReference type="EMBL" id="LGRX02035336">
    <property type="protein sequence ID" value="KAK3235258.1"/>
    <property type="molecule type" value="Genomic_DNA"/>
</dbReference>